<evidence type="ECO:0000313" key="3">
    <source>
        <dbReference type="Proteomes" id="UP000308365"/>
    </source>
</evidence>
<dbReference type="Proteomes" id="UP000308365">
    <property type="component" value="Unassembled WGS sequence"/>
</dbReference>
<accession>A0A4U1ELD3</accession>
<proteinExistence type="predicted"/>
<protein>
    <submittedName>
        <fullName evidence="2">Uncharacterized protein</fullName>
    </submittedName>
</protein>
<dbReference type="AlphaFoldDB" id="A0A4U1ELD3"/>
<sequence>MGSAASAGPQRDGSQFAVTPLKGDAYRQSPRSAAARNGPNGASGRSCGEVRSACSCCSDAAVEDPGWVLSLLPCALPAAQKPSAYSCSSRQLKSQKHIPRCLRVKR</sequence>
<gene>
    <name evidence="2" type="ORF">EI555_007338</name>
</gene>
<organism evidence="2 3">
    <name type="scientific">Monodon monoceros</name>
    <name type="common">Narwhal</name>
    <name type="synonym">Ceratodon monodon</name>
    <dbReference type="NCBI Taxonomy" id="40151"/>
    <lineage>
        <taxon>Eukaryota</taxon>
        <taxon>Metazoa</taxon>
        <taxon>Chordata</taxon>
        <taxon>Craniata</taxon>
        <taxon>Vertebrata</taxon>
        <taxon>Euteleostomi</taxon>
        <taxon>Mammalia</taxon>
        <taxon>Eutheria</taxon>
        <taxon>Laurasiatheria</taxon>
        <taxon>Artiodactyla</taxon>
        <taxon>Whippomorpha</taxon>
        <taxon>Cetacea</taxon>
        <taxon>Odontoceti</taxon>
        <taxon>Monodontidae</taxon>
        <taxon>Monodon</taxon>
    </lineage>
</organism>
<reference evidence="3" key="1">
    <citation type="journal article" date="2019" name="IScience">
        <title>Narwhal Genome Reveals Long-Term Low Genetic Diversity despite Current Large Abundance Size.</title>
        <authorList>
            <person name="Westbury M.V."/>
            <person name="Petersen B."/>
            <person name="Garde E."/>
            <person name="Heide-Jorgensen M.P."/>
            <person name="Lorenzen E.D."/>
        </authorList>
    </citation>
    <scope>NUCLEOTIDE SEQUENCE [LARGE SCALE GENOMIC DNA]</scope>
</reference>
<evidence type="ECO:0000313" key="2">
    <source>
        <dbReference type="EMBL" id="TKC37078.1"/>
    </source>
</evidence>
<feature type="region of interest" description="Disordered" evidence="1">
    <location>
        <begin position="1"/>
        <end position="49"/>
    </location>
</feature>
<comment type="caution">
    <text evidence="2">The sequence shown here is derived from an EMBL/GenBank/DDBJ whole genome shotgun (WGS) entry which is preliminary data.</text>
</comment>
<dbReference type="EMBL" id="RWIC01001201">
    <property type="protein sequence ID" value="TKC37078.1"/>
    <property type="molecule type" value="Genomic_DNA"/>
</dbReference>
<evidence type="ECO:0000256" key="1">
    <source>
        <dbReference type="SAM" id="MobiDB-lite"/>
    </source>
</evidence>
<name>A0A4U1ELD3_MONMO</name>